<dbReference type="RefSeq" id="XP_020437755.1">
    <property type="nucleotide sequence ID" value="XM_020571897.1"/>
</dbReference>
<evidence type="ECO:0000313" key="1">
    <source>
        <dbReference type="EMBL" id="EFA85648.1"/>
    </source>
</evidence>
<proteinExistence type="predicted"/>
<dbReference type="EMBL" id="ADBJ01000004">
    <property type="protein sequence ID" value="EFA85648.1"/>
    <property type="molecule type" value="Genomic_DNA"/>
</dbReference>
<dbReference type="GeneID" id="31356408"/>
<sequence>MLFLKIFRIKIIQRLIFNKIKEIHKSLETEGISWKNLYRHPRILVWPSAIFDGNYELAEFIYNYLNSRPINFSVHLRDRYFATFEEVVKQKRIDLIKIMDRDYKLSAPWYGIEKYASQTSELIRTVAKHGFVEGIDYFLTKYSYEDIPFNVLLQRAVATKHREMVRCLLDHGKPKHAYGRDIIRCNDIEIYKLLYLHRSREFKAEILHNILTRISLHFIEFMYENRSDKSVDPFQFYRANLFYILIKQDSFDKLQFFIKVRESVCYYTLIITAVRFERSEMLRFIITSRNNENRKRYRNIKTAERLRNRAISSLQQYGRCDTLVEEITNDILNVKLS</sequence>
<reference evidence="1 2" key="1">
    <citation type="journal article" date="2011" name="Genome Res.">
        <title>Phylogeny-wide analysis of social amoeba genomes highlights ancient origins for complex intercellular communication.</title>
        <authorList>
            <person name="Heidel A.J."/>
            <person name="Lawal H.M."/>
            <person name="Felder M."/>
            <person name="Schilde C."/>
            <person name="Helps N.R."/>
            <person name="Tunggal B."/>
            <person name="Rivero F."/>
            <person name="John U."/>
            <person name="Schleicher M."/>
            <person name="Eichinger L."/>
            <person name="Platzer M."/>
            <person name="Noegel A.A."/>
            <person name="Schaap P."/>
            <person name="Gloeckner G."/>
        </authorList>
    </citation>
    <scope>NUCLEOTIDE SEQUENCE [LARGE SCALE GENOMIC DNA]</scope>
    <source>
        <strain evidence="2">ATCC 26659 / Pp 5 / PN500</strain>
    </source>
</reference>
<gene>
    <name evidence="1" type="ORF">PPL_00877</name>
</gene>
<dbReference type="InterPro" id="IPR036770">
    <property type="entry name" value="Ankyrin_rpt-contain_sf"/>
</dbReference>
<dbReference type="InParanoid" id="D3AYV8"/>
<evidence type="ECO:0008006" key="3">
    <source>
        <dbReference type="Google" id="ProtNLM"/>
    </source>
</evidence>
<name>D3AYV8_HETP5</name>
<dbReference type="AlphaFoldDB" id="D3AYV8"/>
<evidence type="ECO:0000313" key="2">
    <source>
        <dbReference type="Proteomes" id="UP000001396"/>
    </source>
</evidence>
<protein>
    <recommendedName>
        <fullName evidence="3">Ankyrin repeat protein</fullName>
    </recommendedName>
</protein>
<comment type="caution">
    <text evidence="1">The sequence shown here is derived from an EMBL/GenBank/DDBJ whole genome shotgun (WGS) entry which is preliminary data.</text>
</comment>
<dbReference type="SUPFAM" id="SSF48403">
    <property type="entry name" value="Ankyrin repeat"/>
    <property type="match status" value="1"/>
</dbReference>
<organism evidence="1 2">
    <name type="scientific">Heterostelium pallidum (strain ATCC 26659 / Pp 5 / PN500)</name>
    <name type="common">Cellular slime mold</name>
    <name type="synonym">Polysphondylium pallidum</name>
    <dbReference type="NCBI Taxonomy" id="670386"/>
    <lineage>
        <taxon>Eukaryota</taxon>
        <taxon>Amoebozoa</taxon>
        <taxon>Evosea</taxon>
        <taxon>Eumycetozoa</taxon>
        <taxon>Dictyostelia</taxon>
        <taxon>Acytosteliales</taxon>
        <taxon>Acytosteliaceae</taxon>
        <taxon>Heterostelium</taxon>
    </lineage>
</organism>
<accession>D3AYV8</accession>
<keyword evidence="2" id="KW-1185">Reference proteome</keyword>
<dbReference type="Proteomes" id="UP000001396">
    <property type="component" value="Unassembled WGS sequence"/>
</dbReference>